<sequence length="1299" mass="138436">MSKRTTRWLSCFILLLLLFGQLPMLRAAAAEAPASDLDGNWARSTIEDWMDRGLVKGMPDGKFRPDNPISRAEFVALVNRYFQIADADSAPSFRDVKADHWFAEDVVAAVRAGYVSGYPNNEFKPLQSITREEAASIIAKLAPEEKGAPAASSFKDEAQIGRWSLDSVRKVASLGIMKGYPDQTFRPRNPITRAEAIVALNNVPAKRETAPVQAVVEGKVSRDGAPVQGTTVRLFAKDGLQPIRSAQSDEAGSFRFEVDPGTYDLTAESDVYVAYAAGVTAEAGSAPAGAAKLELVKGVKVGGKLLKSENEPLSDANLYWKAASAFVAKTGADGTFSIVVAPDRTYSLAYSTGAGQPLPIETPVSVQKDDVNVGNLYVTAPVVVSGGGSGGGGGSKNVAKITVSGTAYTEGNQPLAGKKIQFLTKSKSVAAEVTTDGEGYFVVKLAEKTEFTASAEGLTAKLTAQADNDIRLANETGRIELGKKIASGDNYATMQPGTIVLGTEQASRAEVNPDTLEVAFGKSPGLAKGDIFYLPPTEAYPGGLALKVKSVSAGSGGKTVVQTEKPTLEEVFAEIKGQTSEPLRAEDFIPEPGVTVLSAEPETQAFSAGKSAMSGEVRALGADEVTKIGFTIENSDEVNFSGTLELSGDVNGDIDWAWELDLVDSFDFSFQAKQVLKAEVFVELSPKDPLKKKLGTFRIPTSIPGATVDVPVVAVFTPEGKFGLEVQGSLNEQMGIRYDDKDGIRVYPEDKFQADFAIPQVVASGKLSFGLDIGEFVAAAGIDLIGISEEAGWFGEATGSIGSCLELKHGAYFKLAAESPLIDWKSAEFAKEFEFGKVPILGCSADVRFNPEELEMAPGDVKTFVLEKREGQGLWEPVSGDELGEVTFSSSSPYVTSLGNGEFRAEPNAMQGDVATITAKMGSKTATAQIRIVDNRQQGTLVGKVTDAVTDEPIEGASIIVKLNGRSLKTAATQANGSYELQLPPGAYQVTFSSPEYMEETSFITIRAANVVTYDSKLQLIGDEYSGTGTVKGAITNALTGQPAPNIEMKIRAGRNNTTGDVAATAKTDENGQYSLELPAGNYTAELSGEGYITTSFNLISVGRIVRDNQNATISPEGVLDNSFRVVLSWGETPYDLDSHFTGPTESSSERFHIFFVNKDYSEGERSASLDVDDIDSYGPETVTTTNFKADGTYVYAVHNFSDRNATNGNTNLSNSNATVRVYSGNGLVAEFNVPLDKEGNVWRVFEIRGGAIVPINRVEYVSSWGSASDFAPEQQSAPGPQGLRANRAAEPPSRPEKE</sequence>
<name>A0A841U325_9BACL</name>
<evidence type="ECO:0000256" key="1">
    <source>
        <dbReference type="SAM" id="MobiDB-lite"/>
    </source>
</evidence>
<feature type="domain" description="SLH" evidence="3">
    <location>
        <begin position="29"/>
        <end position="88"/>
    </location>
</feature>
<gene>
    <name evidence="4" type="ORF">H7B90_27450</name>
</gene>
<dbReference type="EMBL" id="JACJVR010000112">
    <property type="protein sequence ID" value="MBB6695137.1"/>
    <property type="molecule type" value="Genomic_DNA"/>
</dbReference>
<keyword evidence="2" id="KW-0732">Signal</keyword>
<dbReference type="PROSITE" id="PS51272">
    <property type="entry name" value="SLH"/>
    <property type="match status" value="3"/>
</dbReference>
<dbReference type="Pfam" id="PF13620">
    <property type="entry name" value="CarboxypepD_reg"/>
    <property type="match status" value="3"/>
</dbReference>
<dbReference type="Gene3D" id="2.60.40.1120">
    <property type="entry name" value="Carboxypeptidase-like, regulatory domain"/>
    <property type="match status" value="3"/>
</dbReference>
<keyword evidence="5" id="KW-1185">Reference proteome</keyword>
<dbReference type="InterPro" id="IPR013784">
    <property type="entry name" value="Carb-bd-like_fold"/>
</dbReference>
<reference evidence="4 5" key="1">
    <citation type="submission" date="2020-08" db="EMBL/GenBank/DDBJ databases">
        <title>Cohnella phylogeny.</title>
        <authorList>
            <person name="Dunlap C."/>
        </authorList>
    </citation>
    <scope>NUCLEOTIDE SEQUENCE [LARGE SCALE GENOMIC DNA]</scope>
    <source>
        <strain evidence="4 5">DSM 25239</strain>
    </source>
</reference>
<evidence type="ECO:0000259" key="3">
    <source>
        <dbReference type="PROSITE" id="PS51272"/>
    </source>
</evidence>
<dbReference type="Proteomes" id="UP000553776">
    <property type="component" value="Unassembled WGS sequence"/>
</dbReference>
<dbReference type="RefSeq" id="WP_185139098.1">
    <property type="nucleotide sequence ID" value="NZ_JACJVR010000112.1"/>
</dbReference>
<dbReference type="SUPFAM" id="SSF49452">
    <property type="entry name" value="Starch-binding domain-like"/>
    <property type="match status" value="3"/>
</dbReference>
<feature type="signal peptide" evidence="2">
    <location>
        <begin position="1"/>
        <end position="29"/>
    </location>
</feature>
<comment type="caution">
    <text evidence="4">The sequence shown here is derived from an EMBL/GenBank/DDBJ whole genome shotgun (WGS) entry which is preliminary data.</text>
</comment>
<evidence type="ECO:0000313" key="5">
    <source>
        <dbReference type="Proteomes" id="UP000553776"/>
    </source>
</evidence>
<evidence type="ECO:0000313" key="4">
    <source>
        <dbReference type="EMBL" id="MBB6695137.1"/>
    </source>
</evidence>
<dbReference type="InterPro" id="IPR051465">
    <property type="entry name" value="Cell_Envelope_Struct_Comp"/>
</dbReference>
<feature type="domain" description="SLH" evidence="3">
    <location>
        <begin position="154"/>
        <end position="214"/>
    </location>
</feature>
<evidence type="ECO:0000256" key="2">
    <source>
        <dbReference type="SAM" id="SignalP"/>
    </source>
</evidence>
<feature type="region of interest" description="Disordered" evidence="1">
    <location>
        <begin position="1269"/>
        <end position="1299"/>
    </location>
</feature>
<dbReference type="GO" id="GO:0030246">
    <property type="term" value="F:carbohydrate binding"/>
    <property type="evidence" value="ECO:0007669"/>
    <property type="project" value="InterPro"/>
</dbReference>
<dbReference type="PANTHER" id="PTHR43308:SF5">
    <property type="entry name" value="S-LAYER PROTEIN _ PEPTIDOGLYCAN ENDO-BETA-N-ACETYLGLUCOSAMINIDASE"/>
    <property type="match status" value="1"/>
</dbReference>
<feature type="domain" description="SLH" evidence="3">
    <location>
        <begin position="89"/>
        <end position="152"/>
    </location>
</feature>
<proteinExistence type="predicted"/>
<dbReference type="InterPro" id="IPR001119">
    <property type="entry name" value="SLH_dom"/>
</dbReference>
<organism evidence="4 5">
    <name type="scientific">Cohnella xylanilytica</name>
    <dbReference type="NCBI Taxonomy" id="557555"/>
    <lineage>
        <taxon>Bacteria</taxon>
        <taxon>Bacillati</taxon>
        <taxon>Bacillota</taxon>
        <taxon>Bacilli</taxon>
        <taxon>Bacillales</taxon>
        <taxon>Paenibacillaceae</taxon>
        <taxon>Cohnella</taxon>
    </lineage>
</organism>
<protein>
    <submittedName>
        <fullName evidence="4">S-layer homology domain-containing protein</fullName>
    </submittedName>
</protein>
<dbReference type="Pfam" id="PF00395">
    <property type="entry name" value="SLH"/>
    <property type="match status" value="3"/>
</dbReference>
<accession>A0A841U325</accession>
<dbReference type="PANTHER" id="PTHR43308">
    <property type="entry name" value="OUTER MEMBRANE PROTEIN ALPHA-RELATED"/>
    <property type="match status" value="1"/>
</dbReference>
<feature type="chain" id="PRO_5032484552" evidence="2">
    <location>
        <begin position="30"/>
        <end position="1299"/>
    </location>
</feature>